<dbReference type="AlphaFoldDB" id="A0A0D0PLV1"/>
<dbReference type="Proteomes" id="UP000032066">
    <property type="component" value="Unassembled WGS sequence"/>
</dbReference>
<proteinExistence type="predicted"/>
<reference evidence="2 4" key="1">
    <citation type="submission" date="2015-02" db="EMBL/GenBank/DDBJ databases">
        <title>Draft genome sequence of Kitasatospora griseola MF730-N6, a bafilomycin, terpentecin and satosporin producer.</title>
        <authorList>
            <person name="Arens J.C."/>
            <person name="Haltli B."/>
            <person name="Kerr R.G."/>
        </authorList>
    </citation>
    <scope>NUCLEOTIDE SEQUENCE [LARGE SCALE GENOMIC DNA]</scope>
    <source>
        <strain evidence="2 4">MF730-N6</strain>
    </source>
</reference>
<dbReference type="EMBL" id="JXZB01000007">
    <property type="protein sequence ID" value="KIQ61487.1"/>
    <property type="molecule type" value="Genomic_DNA"/>
</dbReference>
<comment type="caution">
    <text evidence="2">The sequence shown here is derived from an EMBL/GenBank/DDBJ whole genome shotgun (WGS) entry which is preliminary data.</text>
</comment>
<accession>A0A0D0PLV1</accession>
<evidence type="ECO:0000313" key="3">
    <source>
        <dbReference type="EMBL" id="KIQ62436.1"/>
    </source>
</evidence>
<feature type="compositionally biased region" description="Basic and acidic residues" evidence="1">
    <location>
        <begin position="69"/>
        <end position="87"/>
    </location>
</feature>
<evidence type="ECO:0000313" key="2">
    <source>
        <dbReference type="EMBL" id="KIQ61487.1"/>
    </source>
</evidence>
<evidence type="ECO:0000313" key="4">
    <source>
        <dbReference type="Proteomes" id="UP000032066"/>
    </source>
</evidence>
<keyword evidence="4" id="KW-1185">Reference proteome</keyword>
<dbReference type="EMBL" id="JXZB01000004">
    <property type="protein sequence ID" value="KIQ62436.1"/>
    <property type="molecule type" value="Genomic_DNA"/>
</dbReference>
<gene>
    <name evidence="3" type="ORF">TR51_25710</name>
    <name evidence="2" type="ORF">TR51_35555</name>
</gene>
<protein>
    <submittedName>
        <fullName evidence="2">Uncharacterized protein</fullName>
    </submittedName>
</protein>
<feature type="region of interest" description="Disordered" evidence="1">
    <location>
        <begin position="69"/>
        <end position="97"/>
    </location>
</feature>
<dbReference type="STRING" id="2064.TR51_25710"/>
<organism evidence="2 4">
    <name type="scientific">Kitasatospora griseola</name>
    <name type="common">Streptomyces griseolosporeus</name>
    <dbReference type="NCBI Taxonomy" id="2064"/>
    <lineage>
        <taxon>Bacteria</taxon>
        <taxon>Bacillati</taxon>
        <taxon>Actinomycetota</taxon>
        <taxon>Actinomycetes</taxon>
        <taxon>Kitasatosporales</taxon>
        <taxon>Streptomycetaceae</taxon>
        <taxon>Kitasatospora</taxon>
    </lineage>
</organism>
<sequence length="97" mass="10996">MLVMEEIVSFVREPEIRATPVDGCDVCIGLNAAWFKEYDRDLLIEINNHPHTTPKLTARVGKILAEAARRKAAEDKKRARAERAAREKTRRPTGAVR</sequence>
<dbReference type="PATRIC" id="fig|2064.6.peg.5469"/>
<name>A0A0D0PLV1_KITGR</name>
<evidence type="ECO:0000256" key="1">
    <source>
        <dbReference type="SAM" id="MobiDB-lite"/>
    </source>
</evidence>